<reference evidence="4 5" key="1">
    <citation type="submission" date="2020-10" db="EMBL/GenBank/DDBJ databases">
        <title>Haloactinobacterium sp. RN3S43, a bacterium isolated from saline soil.</title>
        <authorList>
            <person name="Sun J.-Q."/>
        </authorList>
    </citation>
    <scope>NUCLEOTIDE SEQUENCE [LARGE SCALE GENOMIC DNA]</scope>
    <source>
        <strain evidence="4 5">RN3S43</strain>
    </source>
</reference>
<dbReference type="InterPro" id="IPR007137">
    <property type="entry name" value="DUF348"/>
</dbReference>
<evidence type="ECO:0000313" key="4">
    <source>
        <dbReference type="EMBL" id="QOR71654.1"/>
    </source>
</evidence>
<dbReference type="RefSeq" id="WP_193498310.1">
    <property type="nucleotide sequence ID" value="NZ_CP063169.1"/>
</dbReference>
<dbReference type="AlphaFoldDB" id="A0A7M1SXG8"/>
<dbReference type="Gene3D" id="2.20.230.10">
    <property type="entry name" value="Resuscitation-promoting factor rpfb"/>
    <property type="match status" value="1"/>
</dbReference>
<feature type="compositionally biased region" description="Low complexity" evidence="2">
    <location>
        <begin position="228"/>
        <end position="262"/>
    </location>
</feature>
<organism evidence="4 5">
    <name type="scientific">Ruania alkalisoli</name>
    <dbReference type="NCBI Taxonomy" id="2779775"/>
    <lineage>
        <taxon>Bacteria</taxon>
        <taxon>Bacillati</taxon>
        <taxon>Actinomycetota</taxon>
        <taxon>Actinomycetes</taxon>
        <taxon>Micrococcales</taxon>
        <taxon>Ruaniaceae</taxon>
        <taxon>Ruania</taxon>
    </lineage>
</organism>
<feature type="region of interest" description="Disordered" evidence="2">
    <location>
        <begin position="1"/>
        <end position="20"/>
    </location>
</feature>
<dbReference type="InterPro" id="IPR011098">
    <property type="entry name" value="G5_dom"/>
</dbReference>
<dbReference type="SMART" id="SM01208">
    <property type="entry name" value="G5"/>
    <property type="match status" value="1"/>
</dbReference>
<dbReference type="Proteomes" id="UP000593758">
    <property type="component" value="Chromosome"/>
</dbReference>
<feature type="region of interest" description="Disordered" evidence="2">
    <location>
        <begin position="228"/>
        <end position="263"/>
    </location>
</feature>
<dbReference type="PROSITE" id="PS51109">
    <property type="entry name" value="G5"/>
    <property type="match status" value="1"/>
</dbReference>
<evidence type="ECO:0000313" key="5">
    <source>
        <dbReference type="Proteomes" id="UP000593758"/>
    </source>
</evidence>
<dbReference type="Gene3D" id="1.10.530.10">
    <property type="match status" value="1"/>
</dbReference>
<accession>A0A7M1SXG8</accession>
<dbReference type="InterPro" id="IPR008258">
    <property type="entry name" value="Transglycosylase_SLT_dom_1"/>
</dbReference>
<evidence type="ECO:0000259" key="3">
    <source>
        <dbReference type="PROSITE" id="PS51109"/>
    </source>
</evidence>
<dbReference type="Pfam" id="PF03990">
    <property type="entry name" value="DUF348"/>
    <property type="match status" value="1"/>
</dbReference>
<keyword evidence="5" id="KW-1185">Reference proteome</keyword>
<sequence length="358" mass="37865">MPQSNTTSRHRADAPVTTTLPRPIRRAIGAAGLAVVLAGSLAFAATQSSSGDNMAEQASLAGAGQYSVDRTDYWNQVSRGGDSAREALNEAGESVSFTVTVDDREVDITSNARTLADALIENGIVVGLDDNVSVPMNSLPTEGADVQIERVGTVFGTETETLEYETIERETSALERGETRTETEGREGARVIAYTAVYEGGEEISRTTTAEILVSAPVDEVILVGTAAPQPAAPSSSSSASDSESDSSESSAPSGSYSGSDPRSIARQMVEARGWGSDQWSCLDSLWQRESNWNPYAQNPTSGAYGIPQSLPGSKMGSVASDWRTNPVTQITWGLNYISGRYGTPCGAWGHSQSVGWY</sequence>
<dbReference type="InterPro" id="IPR023346">
    <property type="entry name" value="Lysozyme-like_dom_sf"/>
</dbReference>
<evidence type="ECO:0000256" key="1">
    <source>
        <dbReference type="ARBA" id="ARBA00022729"/>
    </source>
</evidence>
<dbReference type="SUPFAM" id="SSF53955">
    <property type="entry name" value="Lysozyme-like"/>
    <property type="match status" value="1"/>
</dbReference>
<keyword evidence="1" id="KW-0732">Signal</keyword>
<dbReference type="Pfam" id="PF01464">
    <property type="entry name" value="SLT"/>
    <property type="match status" value="1"/>
</dbReference>
<feature type="domain" description="G5" evidence="3">
    <location>
        <begin position="148"/>
        <end position="228"/>
    </location>
</feature>
<proteinExistence type="predicted"/>
<gene>
    <name evidence="4" type="ORF">IM660_05040</name>
</gene>
<dbReference type="Pfam" id="PF07501">
    <property type="entry name" value="G5"/>
    <property type="match status" value="1"/>
</dbReference>
<protein>
    <submittedName>
        <fullName evidence="4">G5 domain-containing protein</fullName>
    </submittedName>
</protein>
<dbReference type="KEGG" id="halt:IM660_05040"/>
<name>A0A7M1SXG8_9MICO</name>
<dbReference type="EMBL" id="CP063169">
    <property type="protein sequence ID" value="QOR71654.1"/>
    <property type="molecule type" value="Genomic_DNA"/>
</dbReference>
<evidence type="ECO:0000256" key="2">
    <source>
        <dbReference type="SAM" id="MobiDB-lite"/>
    </source>
</evidence>
<feature type="region of interest" description="Disordered" evidence="2">
    <location>
        <begin position="168"/>
        <end position="187"/>
    </location>
</feature>